<dbReference type="Proteomes" id="UP001147653">
    <property type="component" value="Unassembled WGS sequence"/>
</dbReference>
<evidence type="ECO:0000313" key="3">
    <source>
        <dbReference type="Proteomes" id="UP001147653"/>
    </source>
</evidence>
<organism evidence="2 3">
    <name type="scientific">Solirubrobacter phytolaccae</name>
    <dbReference type="NCBI Taxonomy" id="1404360"/>
    <lineage>
        <taxon>Bacteria</taxon>
        <taxon>Bacillati</taxon>
        <taxon>Actinomycetota</taxon>
        <taxon>Thermoleophilia</taxon>
        <taxon>Solirubrobacterales</taxon>
        <taxon>Solirubrobacteraceae</taxon>
        <taxon>Solirubrobacter</taxon>
    </lineage>
</organism>
<gene>
    <name evidence="2" type="ORF">OJ997_09210</name>
</gene>
<dbReference type="AlphaFoldDB" id="A0A9X3SAN4"/>
<keyword evidence="1" id="KW-1133">Transmembrane helix</keyword>
<comment type="caution">
    <text evidence="2">The sequence shown here is derived from an EMBL/GenBank/DDBJ whole genome shotgun (WGS) entry which is preliminary data.</text>
</comment>
<dbReference type="EMBL" id="JAPDDP010000013">
    <property type="protein sequence ID" value="MDA0180470.1"/>
    <property type="molecule type" value="Genomic_DNA"/>
</dbReference>
<dbReference type="RefSeq" id="WP_270024782.1">
    <property type="nucleotide sequence ID" value="NZ_JAPDDP010000013.1"/>
</dbReference>
<reference evidence="2" key="1">
    <citation type="submission" date="2022-10" db="EMBL/GenBank/DDBJ databases">
        <title>The WGS of Solirubrobacter phytolaccae KCTC 29190.</title>
        <authorList>
            <person name="Jiang Z."/>
        </authorList>
    </citation>
    <scope>NUCLEOTIDE SEQUENCE</scope>
    <source>
        <strain evidence="2">KCTC 29190</strain>
    </source>
</reference>
<feature type="transmembrane region" description="Helical" evidence="1">
    <location>
        <begin position="31"/>
        <end position="51"/>
    </location>
</feature>
<keyword evidence="1" id="KW-0472">Membrane</keyword>
<sequence length="155" mass="16502">MTDRLSAIGDDLERATGRDLRTHQRRRRRTITGAVAIALLVPGAAVAGSLLTTEEVARSMPAGTKFLAGTTPECTTVTDGVEYHCTIKGDFKAEVEDLKGTVEPTVDATKHVNGGCRSLRSDGREWRCYIGEAAVEQQIIGPDFLGAYAPSPGVG</sequence>
<evidence type="ECO:0000313" key="2">
    <source>
        <dbReference type="EMBL" id="MDA0180470.1"/>
    </source>
</evidence>
<accession>A0A9X3SAN4</accession>
<proteinExistence type="predicted"/>
<keyword evidence="3" id="KW-1185">Reference proteome</keyword>
<keyword evidence="1" id="KW-0812">Transmembrane</keyword>
<name>A0A9X3SAN4_9ACTN</name>
<protein>
    <submittedName>
        <fullName evidence="2">Uncharacterized protein</fullName>
    </submittedName>
</protein>
<evidence type="ECO:0000256" key="1">
    <source>
        <dbReference type="SAM" id="Phobius"/>
    </source>
</evidence>